<dbReference type="Proteomes" id="UP000790347">
    <property type="component" value="Unassembled WGS sequence"/>
</dbReference>
<keyword evidence="2" id="KW-0732">Signal</keyword>
<comment type="caution">
    <text evidence="3">The sequence shown here is derived from an EMBL/GenBank/DDBJ whole genome shotgun (WGS) entry which is preliminary data.</text>
</comment>
<organism evidence="3 4">
    <name type="scientific">Dermatophagoides farinae</name>
    <name type="common">American house dust mite</name>
    <dbReference type="NCBI Taxonomy" id="6954"/>
    <lineage>
        <taxon>Eukaryota</taxon>
        <taxon>Metazoa</taxon>
        <taxon>Ecdysozoa</taxon>
        <taxon>Arthropoda</taxon>
        <taxon>Chelicerata</taxon>
        <taxon>Arachnida</taxon>
        <taxon>Acari</taxon>
        <taxon>Acariformes</taxon>
        <taxon>Sarcoptiformes</taxon>
        <taxon>Astigmata</taxon>
        <taxon>Psoroptidia</taxon>
        <taxon>Analgoidea</taxon>
        <taxon>Pyroglyphidae</taxon>
        <taxon>Dermatophagoidinae</taxon>
        <taxon>Dermatophagoides</taxon>
    </lineage>
</organism>
<sequence>MLRLFLFISIVSFMLAMVIVATVVDSTGCPPSSSAVKIVYKKIPYTIIKKVPIIKEVIKEVKVPVYIQHHDHHHGHHGHHGDGKHHHHHTIVAKKIKFHNNGHNGHQHHHHDDDDIKSYDSFGHF</sequence>
<feature type="signal peptide" evidence="2">
    <location>
        <begin position="1"/>
        <end position="16"/>
    </location>
</feature>
<gene>
    <name evidence="3" type="ORF">DERF_011739</name>
</gene>
<accession>A0A922HW01</accession>
<evidence type="ECO:0000256" key="2">
    <source>
        <dbReference type="SAM" id="SignalP"/>
    </source>
</evidence>
<feature type="region of interest" description="Disordered" evidence="1">
    <location>
        <begin position="100"/>
        <end position="125"/>
    </location>
</feature>
<evidence type="ECO:0000313" key="4">
    <source>
        <dbReference type="Proteomes" id="UP000790347"/>
    </source>
</evidence>
<evidence type="ECO:0000313" key="3">
    <source>
        <dbReference type="EMBL" id="KAH9507035.1"/>
    </source>
</evidence>
<feature type="compositionally biased region" description="Basic residues" evidence="1">
    <location>
        <begin position="100"/>
        <end position="109"/>
    </location>
</feature>
<reference evidence="3" key="1">
    <citation type="submission" date="2013-05" db="EMBL/GenBank/DDBJ databases">
        <authorList>
            <person name="Yim A.K.Y."/>
            <person name="Chan T.F."/>
            <person name="Ji K.M."/>
            <person name="Liu X.Y."/>
            <person name="Zhou J.W."/>
            <person name="Li R.Q."/>
            <person name="Yang K.Y."/>
            <person name="Li J."/>
            <person name="Li M."/>
            <person name="Law P.T.W."/>
            <person name="Wu Y.L."/>
            <person name="Cai Z.L."/>
            <person name="Qin H."/>
            <person name="Bao Y."/>
            <person name="Leung R.K.K."/>
            <person name="Ng P.K.S."/>
            <person name="Zou J."/>
            <person name="Zhong X.J."/>
            <person name="Ran P.X."/>
            <person name="Zhong N.S."/>
            <person name="Liu Z.G."/>
            <person name="Tsui S.K.W."/>
        </authorList>
    </citation>
    <scope>NUCLEOTIDE SEQUENCE</scope>
    <source>
        <strain evidence="3">Derf</strain>
        <tissue evidence="3">Whole organism</tissue>
    </source>
</reference>
<evidence type="ECO:0000256" key="1">
    <source>
        <dbReference type="SAM" id="MobiDB-lite"/>
    </source>
</evidence>
<name>A0A922HW01_DERFA</name>
<reference evidence="3" key="2">
    <citation type="journal article" date="2022" name="Res Sq">
        <title>Comparative Genomics Reveals Insights into the Divergent Evolution of Astigmatic Mites and Household Pest Adaptations.</title>
        <authorList>
            <person name="Xiong Q."/>
            <person name="Wan A.T.-Y."/>
            <person name="Liu X.-Y."/>
            <person name="Fung C.S.-H."/>
            <person name="Xiao X."/>
            <person name="Malainual N."/>
            <person name="Hou J."/>
            <person name="Wang L."/>
            <person name="Wang M."/>
            <person name="Yang K."/>
            <person name="Cui Y."/>
            <person name="Leung E."/>
            <person name="Nong W."/>
            <person name="Shin S.-K."/>
            <person name="Au S."/>
            <person name="Jeong K.Y."/>
            <person name="Chew F.T."/>
            <person name="Hui J."/>
            <person name="Leung T.F."/>
            <person name="Tungtrongchitr A."/>
            <person name="Zhong N."/>
            <person name="Liu Z."/>
            <person name="Tsui S."/>
        </authorList>
    </citation>
    <scope>NUCLEOTIDE SEQUENCE</scope>
    <source>
        <strain evidence="3">Derf</strain>
        <tissue evidence="3">Whole organism</tissue>
    </source>
</reference>
<keyword evidence="4" id="KW-1185">Reference proteome</keyword>
<dbReference type="AlphaFoldDB" id="A0A922HW01"/>
<proteinExistence type="predicted"/>
<feature type="chain" id="PRO_5037939737" evidence="2">
    <location>
        <begin position="17"/>
        <end position="125"/>
    </location>
</feature>
<protein>
    <submittedName>
        <fullName evidence="3">Uncharacterized protein</fullName>
    </submittedName>
</protein>
<dbReference type="EMBL" id="ASGP02000005">
    <property type="protein sequence ID" value="KAH9507035.1"/>
    <property type="molecule type" value="Genomic_DNA"/>
</dbReference>